<dbReference type="AlphaFoldDB" id="A0A9P0FIZ7"/>
<accession>A0A9P0FIZ7</accession>
<evidence type="ECO:0000313" key="2">
    <source>
        <dbReference type="Proteomes" id="UP001154078"/>
    </source>
</evidence>
<dbReference type="OrthoDB" id="9937820at2759"/>
<dbReference type="Proteomes" id="UP001154078">
    <property type="component" value="Chromosome 5"/>
</dbReference>
<gene>
    <name evidence="1" type="ORF">MELIAE_LOCUS7379</name>
</gene>
<proteinExistence type="predicted"/>
<protein>
    <submittedName>
        <fullName evidence="1">Uncharacterized protein</fullName>
    </submittedName>
</protein>
<dbReference type="EMBL" id="OV121136">
    <property type="protein sequence ID" value="CAH0556441.1"/>
    <property type="molecule type" value="Genomic_DNA"/>
</dbReference>
<evidence type="ECO:0000313" key="1">
    <source>
        <dbReference type="EMBL" id="CAH0556441.1"/>
    </source>
</evidence>
<keyword evidence="2" id="KW-1185">Reference proteome</keyword>
<name>A0A9P0FIZ7_BRAAE</name>
<reference evidence="1" key="1">
    <citation type="submission" date="2021-12" db="EMBL/GenBank/DDBJ databases">
        <authorList>
            <person name="King R."/>
        </authorList>
    </citation>
    <scope>NUCLEOTIDE SEQUENCE</scope>
</reference>
<sequence>MDKEKTNPQMVFDLKINISDHTGTLYFCHFRGNAVENTFGCTIQDFLLMKDEAKYELKWQYIMEICAVRIFVVVNRGKPLISIVSINKEDTSLLAQKVPVF</sequence>
<organism evidence="1 2">
    <name type="scientific">Brassicogethes aeneus</name>
    <name type="common">Rape pollen beetle</name>
    <name type="synonym">Meligethes aeneus</name>
    <dbReference type="NCBI Taxonomy" id="1431903"/>
    <lineage>
        <taxon>Eukaryota</taxon>
        <taxon>Metazoa</taxon>
        <taxon>Ecdysozoa</taxon>
        <taxon>Arthropoda</taxon>
        <taxon>Hexapoda</taxon>
        <taxon>Insecta</taxon>
        <taxon>Pterygota</taxon>
        <taxon>Neoptera</taxon>
        <taxon>Endopterygota</taxon>
        <taxon>Coleoptera</taxon>
        <taxon>Polyphaga</taxon>
        <taxon>Cucujiformia</taxon>
        <taxon>Nitidulidae</taxon>
        <taxon>Meligethinae</taxon>
        <taxon>Brassicogethes</taxon>
    </lineage>
</organism>